<sequence>MAARLGLRIRFRCAYAPSGNDIAERCHRTVKVIAARKNCSVMEAVYVYNVTPRDDSSAATAPANALYRYQVRVRTVDPVGTDALIAECPHVPGDTVWVKPPAERCDTPYDKGTVTKVISDQAVEIDGMPRHILHIRRRAPPMTFRALCVTYQDRQTAASDSEDSVNVRLPPRLDGSQVESPALPDASGPVQPETPAEEQIAVSPVEMPRRSARIRRRRRCPSCDWSSGGVCQATDRQCAGGTVCRAPPLAGLIILMTGRMPAPTLRATWHGSVGASVGRKITTTRAPGDS</sequence>
<dbReference type="InterPro" id="IPR036397">
    <property type="entry name" value="RNaseH_sf"/>
</dbReference>
<evidence type="ECO:0000313" key="3">
    <source>
        <dbReference type="EMBL" id="KFD60184.1"/>
    </source>
</evidence>
<evidence type="ECO:0008006" key="5">
    <source>
        <dbReference type="Google" id="ProtNLM"/>
    </source>
</evidence>
<reference evidence="3 4" key="1">
    <citation type="journal article" date="2014" name="Nat. Genet.">
        <title>Genome and transcriptome of the porcine whipworm Trichuris suis.</title>
        <authorList>
            <person name="Jex A.R."/>
            <person name="Nejsum P."/>
            <person name="Schwarz E.M."/>
            <person name="Hu L."/>
            <person name="Young N.D."/>
            <person name="Hall R.S."/>
            <person name="Korhonen P.K."/>
            <person name="Liao S."/>
            <person name="Thamsborg S."/>
            <person name="Xia J."/>
            <person name="Xu P."/>
            <person name="Wang S."/>
            <person name="Scheerlinck J.P."/>
            <person name="Hofmann A."/>
            <person name="Sternberg P.W."/>
            <person name="Wang J."/>
            <person name="Gasser R.B."/>
        </authorList>
    </citation>
    <scope>NUCLEOTIDE SEQUENCE [LARGE SCALE GENOMIC DNA]</scope>
    <source>
        <strain evidence="3">DCEP-RM93F</strain>
        <strain evidence="2">DCEP-RM93M</strain>
    </source>
</reference>
<feature type="region of interest" description="Disordered" evidence="1">
    <location>
        <begin position="159"/>
        <end position="198"/>
    </location>
</feature>
<dbReference type="Gene3D" id="3.30.420.10">
    <property type="entry name" value="Ribonuclease H-like superfamily/Ribonuclease H"/>
    <property type="match status" value="1"/>
</dbReference>
<dbReference type="AlphaFoldDB" id="A0A085MSI8"/>
<protein>
    <recommendedName>
        <fullName evidence="5">Integrase catalytic domain-containing protein</fullName>
    </recommendedName>
</protein>
<name>A0A085MSI8_9BILA</name>
<dbReference type="Proteomes" id="UP000030758">
    <property type="component" value="Unassembled WGS sequence"/>
</dbReference>
<dbReference type="GO" id="GO:0003676">
    <property type="term" value="F:nucleic acid binding"/>
    <property type="evidence" value="ECO:0007669"/>
    <property type="project" value="InterPro"/>
</dbReference>
<gene>
    <name evidence="2" type="ORF">M513_12266</name>
    <name evidence="3" type="ORF">M514_12266</name>
</gene>
<accession>A0A085MSI8</accession>
<evidence type="ECO:0000313" key="2">
    <source>
        <dbReference type="EMBL" id="KFD46861.1"/>
    </source>
</evidence>
<dbReference type="EMBL" id="KL367687">
    <property type="protein sequence ID" value="KFD60184.1"/>
    <property type="molecule type" value="Genomic_DNA"/>
</dbReference>
<organism evidence="3">
    <name type="scientific">Trichuris suis</name>
    <name type="common">pig whipworm</name>
    <dbReference type="NCBI Taxonomy" id="68888"/>
    <lineage>
        <taxon>Eukaryota</taxon>
        <taxon>Metazoa</taxon>
        <taxon>Ecdysozoa</taxon>
        <taxon>Nematoda</taxon>
        <taxon>Enoplea</taxon>
        <taxon>Dorylaimia</taxon>
        <taxon>Trichinellida</taxon>
        <taxon>Trichuridae</taxon>
        <taxon>Trichuris</taxon>
    </lineage>
</organism>
<proteinExistence type="predicted"/>
<evidence type="ECO:0000256" key="1">
    <source>
        <dbReference type="SAM" id="MobiDB-lite"/>
    </source>
</evidence>
<dbReference type="EMBL" id="KL363350">
    <property type="protein sequence ID" value="KFD46861.1"/>
    <property type="molecule type" value="Genomic_DNA"/>
</dbReference>
<evidence type="ECO:0000313" key="4">
    <source>
        <dbReference type="Proteomes" id="UP000030764"/>
    </source>
</evidence>
<dbReference type="Proteomes" id="UP000030764">
    <property type="component" value="Unassembled WGS sequence"/>
</dbReference>
<keyword evidence="4" id="KW-1185">Reference proteome</keyword>